<evidence type="ECO:0000313" key="2">
    <source>
        <dbReference type="Proteomes" id="UP000789860"/>
    </source>
</evidence>
<feature type="non-terminal residue" evidence="1">
    <location>
        <position position="1"/>
    </location>
</feature>
<gene>
    <name evidence="1" type="ORF">SCALOS_LOCUS2763</name>
</gene>
<evidence type="ECO:0000313" key="1">
    <source>
        <dbReference type="EMBL" id="CAG8489363.1"/>
    </source>
</evidence>
<protein>
    <submittedName>
        <fullName evidence="1">7883_t:CDS:1</fullName>
    </submittedName>
</protein>
<comment type="caution">
    <text evidence="1">The sequence shown here is derived from an EMBL/GenBank/DDBJ whole genome shotgun (WGS) entry which is preliminary data.</text>
</comment>
<name>A0ACA9KT45_9GLOM</name>
<dbReference type="Proteomes" id="UP000789860">
    <property type="component" value="Unassembled WGS sequence"/>
</dbReference>
<proteinExistence type="predicted"/>
<keyword evidence="2" id="KW-1185">Reference proteome</keyword>
<sequence>LQFQQIYNTGLGYIIIDLDLAQAKGLAKALKIIDPLKKRKEYLKYIIKLCRVHF</sequence>
<accession>A0ACA9KT45</accession>
<reference evidence="1" key="1">
    <citation type="submission" date="2021-06" db="EMBL/GenBank/DDBJ databases">
        <authorList>
            <person name="Kallberg Y."/>
            <person name="Tangrot J."/>
            <person name="Rosling A."/>
        </authorList>
    </citation>
    <scope>NUCLEOTIDE SEQUENCE</scope>
    <source>
        <strain evidence="1">AU212A</strain>
    </source>
</reference>
<dbReference type="EMBL" id="CAJVPM010002607">
    <property type="protein sequence ID" value="CAG8489363.1"/>
    <property type="molecule type" value="Genomic_DNA"/>
</dbReference>
<organism evidence="1 2">
    <name type="scientific">Scutellospora calospora</name>
    <dbReference type="NCBI Taxonomy" id="85575"/>
    <lineage>
        <taxon>Eukaryota</taxon>
        <taxon>Fungi</taxon>
        <taxon>Fungi incertae sedis</taxon>
        <taxon>Mucoromycota</taxon>
        <taxon>Glomeromycotina</taxon>
        <taxon>Glomeromycetes</taxon>
        <taxon>Diversisporales</taxon>
        <taxon>Gigasporaceae</taxon>
        <taxon>Scutellospora</taxon>
    </lineage>
</organism>